<accession>A0AAJ1V939</accession>
<reference evidence="1" key="2">
    <citation type="journal article" date="2022" name="Sci. Total Environ.">
        <title>Prevalence, transmission, and molecular epidemiology of tet(X)-positive bacteria among humans, animals, and environmental niches in China: An epidemiological, and genomic-based study.</title>
        <authorList>
            <person name="Dong N."/>
            <person name="Zeng Y."/>
            <person name="Cai C."/>
            <person name="Sun C."/>
            <person name="Lu J."/>
            <person name="Liu C."/>
            <person name="Zhou H."/>
            <person name="Sun Q."/>
            <person name="Shu L."/>
            <person name="Wang H."/>
            <person name="Wang Y."/>
            <person name="Wang S."/>
            <person name="Wu C."/>
            <person name="Chan E.W."/>
            <person name="Chen G."/>
            <person name="Shen Z."/>
            <person name="Chen S."/>
            <person name="Zhang R."/>
        </authorList>
    </citation>
    <scope>NUCLEOTIDE SEQUENCE</scope>
    <source>
        <strain evidence="1">R655-4</strain>
    </source>
</reference>
<name>A0AAJ1V939_9FLAO</name>
<gene>
    <name evidence="1" type="ORF">HX001_16515</name>
</gene>
<dbReference type="Pfam" id="PF19775">
    <property type="entry name" value="DUF6261"/>
    <property type="match status" value="1"/>
</dbReference>
<dbReference type="InterPro" id="IPR046228">
    <property type="entry name" value="DUF6261"/>
</dbReference>
<dbReference type="RefSeq" id="WP_159156687.1">
    <property type="nucleotide sequence ID" value="NZ_CP013210.1"/>
</dbReference>
<proteinExistence type="predicted"/>
<organism evidence="1 2">
    <name type="scientific">Empedobacter brevis</name>
    <dbReference type="NCBI Taxonomy" id="247"/>
    <lineage>
        <taxon>Bacteria</taxon>
        <taxon>Pseudomonadati</taxon>
        <taxon>Bacteroidota</taxon>
        <taxon>Flavobacteriia</taxon>
        <taxon>Flavobacteriales</taxon>
        <taxon>Weeksellaceae</taxon>
        <taxon>Empedobacter</taxon>
    </lineage>
</organism>
<dbReference type="Proteomes" id="UP001170959">
    <property type="component" value="Unassembled WGS sequence"/>
</dbReference>
<evidence type="ECO:0000313" key="1">
    <source>
        <dbReference type="EMBL" id="MDM1074089.1"/>
    </source>
</evidence>
<reference evidence="1" key="1">
    <citation type="submission" date="2020-06" db="EMBL/GenBank/DDBJ databases">
        <authorList>
            <person name="Dong N."/>
        </authorList>
    </citation>
    <scope>NUCLEOTIDE SEQUENCE</scope>
    <source>
        <strain evidence="1">R655-4</strain>
    </source>
</reference>
<sequence length="239" mass="26961">MIINLQKLSTKNLATLAQRLINSSKTGNYKIIENHPLLLALETSYDRYDAVYTKQTYSGKGKYVAEADKERDLAFSNMKAFLNGYRKLTSVANYQDAEVLYGVFRTFGLSLDLMSYSAETAQLKKLIEELEKPDNVLRITNLSLTTAFDDLKTKQQAFEVIFAEQAEANADLRQLSSASSSRKELEKVLRSYLNLITAMKAIPDWSNLYFDLNEIVKAARNSALLANKGENLESDDNPN</sequence>
<evidence type="ECO:0000313" key="2">
    <source>
        <dbReference type="Proteomes" id="UP001170959"/>
    </source>
</evidence>
<dbReference type="EMBL" id="JACAGJ010000011">
    <property type="protein sequence ID" value="MDM1074089.1"/>
    <property type="molecule type" value="Genomic_DNA"/>
</dbReference>
<dbReference type="AlphaFoldDB" id="A0AAJ1V939"/>
<protein>
    <submittedName>
        <fullName evidence="1">Uncharacterized protein</fullName>
    </submittedName>
</protein>
<comment type="caution">
    <text evidence="1">The sequence shown here is derived from an EMBL/GenBank/DDBJ whole genome shotgun (WGS) entry which is preliminary data.</text>
</comment>